<comment type="caution">
    <text evidence="1">The sequence shown here is derived from an EMBL/GenBank/DDBJ whole genome shotgun (WGS) entry which is preliminary data.</text>
</comment>
<accession>A0AAD4EEK4</accession>
<dbReference type="EMBL" id="JABBWK010000012">
    <property type="protein sequence ID" value="KAG1903498.1"/>
    <property type="molecule type" value="Genomic_DNA"/>
</dbReference>
<dbReference type="PANTHER" id="PTHR33096:SF1">
    <property type="entry name" value="CXC1-LIKE CYSTEINE CLUSTER ASSOCIATED WITH KDZ TRANSPOSASES DOMAIN-CONTAINING PROTEIN"/>
    <property type="match status" value="1"/>
</dbReference>
<dbReference type="PANTHER" id="PTHR33096">
    <property type="entry name" value="CXC2 DOMAIN-CONTAINING PROTEIN"/>
    <property type="match status" value="1"/>
</dbReference>
<proteinExistence type="predicted"/>
<dbReference type="Pfam" id="PF18758">
    <property type="entry name" value="KDZ"/>
    <property type="match status" value="1"/>
</dbReference>
<organism evidence="1 2">
    <name type="scientific">Suillus fuscotomentosus</name>
    <dbReference type="NCBI Taxonomy" id="1912939"/>
    <lineage>
        <taxon>Eukaryota</taxon>
        <taxon>Fungi</taxon>
        <taxon>Dikarya</taxon>
        <taxon>Basidiomycota</taxon>
        <taxon>Agaricomycotina</taxon>
        <taxon>Agaricomycetes</taxon>
        <taxon>Agaricomycetidae</taxon>
        <taxon>Boletales</taxon>
        <taxon>Suillineae</taxon>
        <taxon>Suillaceae</taxon>
        <taxon>Suillus</taxon>
    </lineage>
</organism>
<dbReference type="AlphaFoldDB" id="A0AAD4EEK4"/>
<evidence type="ECO:0000313" key="1">
    <source>
        <dbReference type="EMBL" id="KAG1903498.1"/>
    </source>
</evidence>
<feature type="non-terminal residue" evidence="1">
    <location>
        <position position="1"/>
    </location>
</feature>
<evidence type="ECO:0000313" key="2">
    <source>
        <dbReference type="Proteomes" id="UP001195769"/>
    </source>
</evidence>
<sequence>GIIPCSPISPTTAITMEALNFYRIARQHNPHFSIQAYVRTLCDLQGVQFYPYLSRQFSIALDVYLHLLANVDSLVHQAISRSDPIWHLKHACPACTYTLKGEVPLKFSLLYTMDGNDSLKRVLKKLDSDNDNDNAPPRSAKLPSMQVVRGDRYLSREFVDQFVADSPADMMADEDEDNPCAGRWKNMRDEKTRKMWGVFDESGIFMSACRHGFSLLIADMVQSSEQSKYPLAVVSKLLDTFGKDLGGGYDVGCRFKTTLSRSSLGCHAHDLNHTSLVGAFHRHTHRCLCQLDHLTTYIDRLGLEDLEGCEHIFSKSNALAASVRYASIFYRQQAIANYFRHNDDFEVYSNLTTFLYNNYKQALNVLHDAHTTLPKLMAELGVTDDNVFDAWLAEERSYLMSLMQEPTLHMEYWQRLVNLSGSRYLDAASMAWAVSTPRTVQFGAHNVTSTTRNETVRRHTIENYDKDLKVVQELEVKLGITRRWVPDDPV</sequence>
<keyword evidence="2" id="KW-1185">Reference proteome</keyword>
<name>A0AAD4EEK4_9AGAM</name>
<dbReference type="GeneID" id="64669016"/>
<gene>
    <name evidence="1" type="ORF">F5891DRAFT_947126</name>
</gene>
<reference evidence="1" key="1">
    <citation type="journal article" date="2020" name="New Phytol.">
        <title>Comparative genomics reveals dynamic genome evolution in host specialist ectomycorrhizal fungi.</title>
        <authorList>
            <person name="Lofgren L.A."/>
            <person name="Nguyen N.H."/>
            <person name="Vilgalys R."/>
            <person name="Ruytinx J."/>
            <person name="Liao H.L."/>
            <person name="Branco S."/>
            <person name="Kuo A."/>
            <person name="LaButti K."/>
            <person name="Lipzen A."/>
            <person name="Andreopoulos W."/>
            <person name="Pangilinan J."/>
            <person name="Riley R."/>
            <person name="Hundley H."/>
            <person name="Na H."/>
            <person name="Barry K."/>
            <person name="Grigoriev I.V."/>
            <person name="Stajich J.E."/>
            <person name="Kennedy P.G."/>
        </authorList>
    </citation>
    <scope>NUCLEOTIDE SEQUENCE</scope>
    <source>
        <strain evidence="1">FC203</strain>
    </source>
</reference>
<dbReference type="Proteomes" id="UP001195769">
    <property type="component" value="Unassembled WGS sequence"/>
</dbReference>
<evidence type="ECO:0008006" key="3">
    <source>
        <dbReference type="Google" id="ProtNLM"/>
    </source>
</evidence>
<dbReference type="InterPro" id="IPR040521">
    <property type="entry name" value="KDZ"/>
</dbReference>
<protein>
    <recommendedName>
        <fullName evidence="3">CxC2-like cysteine cluster KDZ transposase-associated domain-containing protein</fullName>
    </recommendedName>
</protein>
<dbReference type="RefSeq" id="XP_041229073.1">
    <property type="nucleotide sequence ID" value="XM_041374718.1"/>
</dbReference>